<proteinExistence type="predicted"/>
<name>A0ABS9H1K6_9BACL</name>
<dbReference type="PROSITE" id="PS51257">
    <property type="entry name" value="PROKAR_LIPOPROTEIN"/>
    <property type="match status" value="1"/>
</dbReference>
<feature type="compositionally biased region" description="Acidic residues" evidence="1">
    <location>
        <begin position="25"/>
        <end position="43"/>
    </location>
</feature>
<feature type="signal peptide" evidence="2">
    <location>
        <begin position="1"/>
        <end position="24"/>
    </location>
</feature>
<feature type="compositionally biased region" description="Acidic residues" evidence="1">
    <location>
        <begin position="54"/>
        <end position="67"/>
    </location>
</feature>
<keyword evidence="4" id="KW-1185">Reference proteome</keyword>
<evidence type="ECO:0000256" key="1">
    <source>
        <dbReference type="SAM" id="MobiDB-lite"/>
    </source>
</evidence>
<comment type="caution">
    <text evidence="3">The sequence shown here is derived from an EMBL/GenBank/DDBJ whole genome shotgun (WGS) entry which is preliminary data.</text>
</comment>
<evidence type="ECO:0000313" key="3">
    <source>
        <dbReference type="EMBL" id="MCF6138867.1"/>
    </source>
</evidence>
<reference evidence="3 4" key="1">
    <citation type="submission" date="2022-01" db="EMBL/GenBank/DDBJ databases">
        <title>Alkalihalobacillus sp. EGI L200015, a novel bacterium isolated from a salt lake sediment.</title>
        <authorList>
            <person name="Gao L."/>
            <person name="Fang B.-Z."/>
            <person name="Li W.-J."/>
        </authorList>
    </citation>
    <scope>NUCLEOTIDE SEQUENCE [LARGE SCALE GENOMIC DNA]</scope>
    <source>
        <strain evidence="3 4">KCTC 12718</strain>
    </source>
</reference>
<gene>
    <name evidence="3" type="ORF">L2716_14105</name>
</gene>
<organism evidence="3 4">
    <name type="scientific">Pseudalkalibacillus berkeleyi</name>
    <dbReference type="NCBI Taxonomy" id="1069813"/>
    <lineage>
        <taxon>Bacteria</taxon>
        <taxon>Bacillati</taxon>
        <taxon>Bacillota</taxon>
        <taxon>Bacilli</taxon>
        <taxon>Bacillales</taxon>
        <taxon>Fictibacillaceae</taxon>
        <taxon>Pseudalkalibacillus</taxon>
    </lineage>
</organism>
<sequence length="67" mass="7060">MKKSFLAKLGSALLAIMLITACNGTEDEPANEEPSSEEQETNTDDSGTSKEDSETSTEDGESSEEGS</sequence>
<evidence type="ECO:0008006" key="5">
    <source>
        <dbReference type="Google" id="ProtNLM"/>
    </source>
</evidence>
<dbReference type="EMBL" id="JAKIJS010000001">
    <property type="protein sequence ID" value="MCF6138867.1"/>
    <property type="molecule type" value="Genomic_DNA"/>
</dbReference>
<evidence type="ECO:0000256" key="2">
    <source>
        <dbReference type="SAM" id="SignalP"/>
    </source>
</evidence>
<evidence type="ECO:0000313" key="4">
    <source>
        <dbReference type="Proteomes" id="UP001649381"/>
    </source>
</evidence>
<dbReference type="Proteomes" id="UP001649381">
    <property type="component" value="Unassembled WGS sequence"/>
</dbReference>
<protein>
    <recommendedName>
        <fullName evidence="5">Lipoprotein</fullName>
    </recommendedName>
</protein>
<accession>A0ABS9H1K6</accession>
<feature type="region of interest" description="Disordered" evidence="1">
    <location>
        <begin position="25"/>
        <end position="67"/>
    </location>
</feature>
<dbReference type="RefSeq" id="WP_236337151.1">
    <property type="nucleotide sequence ID" value="NZ_JAKIJS010000001.1"/>
</dbReference>
<keyword evidence="2" id="KW-0732">Signal</keyword>
<feature type="chain" id="PRO_5046190740" description="Lipoprotein" evidence="2">
    <location>
        <begin position="25"/>
        <end position="67"/>
    </location>
</feature>